<evidence type="ECO:0000256" key="5">
    <source>
        <dbReference type="ARBA" id="ARBA00023242"/>
    </source>
</evidence>
<dbReference type="PANTHER" id="PTHR13114:SF7">
    <property type="entry name" value="MEDIATOR OF RNA POLYMERASE II TRANSCRIPTION SUBUNIT 17"/>
    <property type="match status" value="1"/>
</dbReference>
<proteinExistence type="inferred from homology"/>
<reference evidence="7" key="2">
    <citation type="submission" date="2011-02" db="EMBL/GenBank/DDBJ databases">
        <authorList>
            <person name="MacLean D."/>
        </authorList>
    </citation>
    <scope>NUCLEOTIDE SEQUENCE</scope>
</reference>
<dbReference type="AlphaFoldDB" id="F0W0N3"/>
<name>F0W0N3_9STRA</name>
<protein>
    <submittedName>
        <fullName evidence="7">Uncharacterized protein AlNc14C5G672</fullName>
    </submittedName>
</protein>
<evidence type="ECO:0000256" key="2">
    <source>
        <dbReference type="ARBA" id="ARBA00005635"/>
    </source>
</evidence>
<dbReference type="GO" id="GO:0016592">
    <property type="term" value="C:mediator complex"/>
    <property type="evidence" value="ECO:0007669"/>
    <property type="project" value="InterPro"/>
</dbReference>
<reference evidence="7" key="1">
    <citation type="journal article" date="2011" name="PLoS Biol.">
        <title>Gene gain and loss during evolution of obligate parasitism in the white rust pathogen of Arabidopsis thaliana.</title>
        <authorList>
            <person name="Kemen E."/>
            <person name="Gardiner A."/>
            <person name="Schultz-Larsen T."/>
            <person name="Kemen A.C."/>
            <person name="Balmuth A.L."/>
            <person name="Robert-Seilaniantz A."/>
            <person name="Bailey K."/>
            <person name="Holub E."/>
            <person name="Studholme D.J."/>
            <person name="Maclean D."/>
            <person name="Jones J.D."/>
        </authorList>
    </citation>
    <scope>NUCLEOTIDE SEQUENCE</scope>
</reference>
<dbReference type="GO" id="GO:0003712">
    <property type="term" value="F:transcription coregulator activity"/>
    <property type="evidence" value="ECO:0007669"/>
    <property type="project" value="InterPro"/>
</dbReference>
<evidence type="ECO:0000256" key="4">
    <source>
        <dbReference type="ARBA" id="ARBA00023163"/>
    </source>
</evidence>
<dbReference type="PANTHER" id="PTHR13114">
    <property type="entry name" value="MEDIATOR OF RNA POLYMERASE II TRANSCRIPTION SUBUNIT 17"/>
    <property type="match status" value="1"/>
</dbReference>
<comment type="similarity">
    <text evidence="2">Belongs to the Mediator complex subunit 17 family.</text>
</comment>
<keyword evidence="5" id="KW-0539">Nucleus</keyword>
<evidence type="ECO:0000256" key="3">
    <source>
        <dbReference type="ARBA" id="ARBA00023015"/>
    </source>
</evidence>
<keyword evidence="4" id="KW-0804">Transcription</keyword>
<sequence length="762" mass="86172">MDATSASLHASPADPEHTEQNAIKITLHPRDYRSIEMVNIDAIEVFETDIDKNEIFLHELHRLKESRAKDLKRTNEKRQRVNSDPESDLIKNEASAFDDEAVERNAEDDDVKEESNEEIIDPRVYYRSIVTELQAAVVETTQLINTIDLIRKREFLEEVYCMRENTALKVDEMDYLIKSKSLQLDESSQILKHGADSLDETIGKEGIFFQGVLHLLQKWKLCAPTHGNIPKPFRAGEPIAVDCSYISAGSTFVPQKQKIEDLAFAELRRTKMGLVRIQLPEEFIFRTLRIELDDGKSLAGYTLPAPPRKELMTKADYGTLTICEQDIQRQQAWNTCALQEVRFSFFCEEVFASVMQETLQDGVNWTGCLSTATNTLPKHCHENETSAGGPRRGSNISVQHVFEDEIKLRVTERYFLTLKLTDVDQVKEETNTAEISEKIDSKITQKRNRFLQNMCRSSMILLQELVRQQYGHQTIYRSICNGETGTATDPLIAEKKGVLNKVLGVLAHALVKEDIATYLDEVSAALNMTYDPSKGRVANHGYAAPICDSIRGISMCPCWKASPHDATLSALDLRIGKNFDTEILIRGTQIQMGDGTSIHRVLSGMESFSKLVETLILKQVASGLYRDVISFGVKYTKLELDGTSVRIILAGEWDGNYIGEGRVADDQATNAIYLEPYFLEEMRVDIRCLIQGMQLRFDHEDDRMAFPTPKNQLHPVEWAAIPGRSDTQKILRLLQAANVLPLVFRGKQTKVARDCDTITAQN</sequence>
<comment type="subcellular location">
    <subcellularLocation>
        <location evidence="1">Nucleus</location>
    </subcellularLocation>
</comment>
<dbReference type="EMBL" id="FR824050">
    <property type="protein sequence ID" value="CCA14605.1"/>
    <property type="molecule type" value="Genomic_DNA"/>
</dbReference>
<dbReference type="HOGENOM" id="CLU_350759_0_0_1"/>
<evidence type="ECO:0000313" key="7">
    <source>
        <dbReference type="EMBL" id="CCA14605.1"/>
    </source>
</evidence>
<evidence type="ECO:0000256" key="1">
    <source>
        <dbReference type="ARBA" id="ARBA00004123"/>
    </source>
</evidence>
<dbReference type="GO" id="GO:0070847">
    <property type="term" value="C:core mediator complex"/>
    <property type="evidence" value="ECO:0007669"/>
    <property type="project" value="TreeGrafter"/>
</dbReference>
<dbReference type="InterPro" id="IPR019313">
    <property type="entry name" value="Mediator_Med17"/>
</dbReference>
<keyword evidence="3" id="KW-0805">Transcription regulation</keyword>
<evidence type="ECO:0000256" key="6">
    <source>
        <dbReference type="SAM" id="MobiDB-lite"/>
    </source>
</evidence>
<feature type="region of interest" description="Disordered" evidence="6">
    <location>
        <begin position="1"/>
        <end position="20"/>
    </location>
</feature>
<gene>
    <name evidence="7" type="primary">AlNc14C5G672</name>
    <name evidence="7" type="ORF">ALNC14_007480</name>
</gene>
<dbReference type="GO" id="GO:0006357">
    <property type="term" value="P:regulation of transcription by RNA polymerase II"/>
    <property type="evidence" value="ECO:0007669"/>
    <property type="project" value="InterPro"/>
</dbReference>
<organism evidence="7">
    <name type="scientific">Albugo laibachii Nc14</name>
    <dbReference type="NCBI Taxonomy" id="890382"/>
    <lineage>
        <taxon>Eukaryota</taxon>
        <taxon>Sar</taxon>
        <taxon>Stramenopiles</taxon>
        <taxon>Oomycota</taxon>
        <taxon>Peronosporomycetes</taxon>
        <taxon>Albuginales</taxon>
        <taxon>Albuginaceae</taxon>
        <taxon>Albugo</taxon>
    </lineage>
</organism>
<accession>F0W0N3</accession>